<accession>A0A937F463</accession>
<dbReference type="Gene3D" id="2.60.40.10">
    <property type="entry name" value="Immunoglobulins"/>
    <property type="match status" value="2"/>
</dbReference>
<protein>
    <submittedName>
        <fullName evidence="2">PKD domain-containing protein</fullName>
    </submittedName>
</protein>
<dbReference type="EMBL" id="JAESIY010000002">
    <property type="protein sequence ID" value="MBL3655400.1"/>
    <property type="molecule type" value="Genomic_DNA"/>
</dbReference>
<dbReference type="Pfam" id="PF18911">
    <property type="entry name" value="PKD_4"/>
    <property type="match status" value="2"/>
</dbReference>
<dbReference type="SMART" id="SM00089">
    <property type="entry name" value="PKD"/>
    <property type="match status" value="2"/>
</dbReference>
<dbReference type="SUPFAM" id="SSF49299">
    <property type="entry name" value="PKD domain"/>
    <property type="match status" value="2"/>
</dbReference>
<dbReference type="Proteomes" id="UP000659388">
    <property type="component" value="Unassembled WGS sequence"/>
</dbReference>
<reference evidence="2" key="1">
    <citation type="submission" date="2021-01" db="EMBL/GenBank/DDBJ databases">
        <title>Fulvivirga kasyanovii gen. nov., sp nov., a novel member of the phylum Bacteroidetes isolated from seawater in a mussel farm.</title>
        <authorList>
            <person name="Zhao L.-H."/>
            <person name="Wang Z.-J."/>
        </authorList>
    </citation>
    <scope>NUCLEOTIDE SEQUENCE</scope>
    <source>
        <strain evidence="2">2943</strain>
    </source>
</reference>
<feature type="domain" description="PKD" evidence="1">
    <location>
        <begin position="65"/>
        <end position="116"/>
    </location>
</feature>
<evidence type="ECO:0000313" key="2">
    <source>
        <dbReference type="EMBL" id="MBL3655400.1"/>
    </source>
</evidence>
<dbReference type="InterPro" id="IPR035986">
    <property type="entry name" value="PKD_dom_sf"/>
</dbReference>
<sequence>MKNYIYIFLSFVFLAVVSCDPQEEDDFGLGSAPTSADVQFSVAPSAENENILVFTNKSTGFKAVWDFGNGTGAEGDVVRGTYPLEGQYTVTLTIYTSGGSASNTQTVEIAVTDPSLLDIPVYNMLTGGPDNLEGKTWVIDAKNPGHFGVGPVDGDSPSYYAAPANDKAGSGLYNDEFTFTLDGFSYIQDTKGDIFINTKQAGNFPGAYENAGDYTAPYDAQDGLKWTISEGEGGIQTLKISNNGFIGYYTGVSTYQVLSLDDKKMVLKFEDAADPTLSWFETLIPLDVANATPPSPAFSYTISGLTLSFTNNTEDADSYNWDFGDNTTSTEASPVHTYASEGMYTVSLSATNVNGTDTEKKTIIVSTTNTITLSQLTGDNSKTWKLLPAAGSFGVGPSKGSTEWFGSADLSGERSCLFNDEFIFRTDNKYVYNARGDVYAEPYMGVGEECVNESTLVGTNAEPWMSGTHGFVLNNTGGPSVITLQGVGAFIALPKAYNGGEYAGAPPTESSVSYEVMFYVNDGENELLGITIDVSGSGGSFWSFILKAENE</sequence>
<evidence type="ECO:0000313" key="3">
    <source>
        <dbReference type="Proteomes" id="UP000659388"/>
    </source>
</evidence>
<dbReference type="PROSITE" id="PS50093">
    <property type="entry name" value="PKD"/>
    <property type="match status" value="2"/>
</dbReference>
<feature type="domain" description="PKD" evidence="1">
    <location>
        <begin position="318"/>
        <end position="372"/>
    </location>
</feature>
<name>A0A937F463_9BACT</name>
<dbReference type="PROSITE" id="PS51257">
    <property type="entry name" value="PROKAR_LIPOPROTEIN"/>
    <property type="match status" value="1"/>
</dbReference>
<gene>
    <name evidence="2" type="ORF">JL102_04610</name>
</gene>
<proteinExistence type="predicted"/>
<comment type="caution">
    <text evidence="2">The sequence shown here is derived from an EMBL/GenBank/DDBJ whole genome shotgun (WGS) entry which is preliminary data.</text>
</comment>
<dbReference type="InterPro" id="IPR022409">
    <property type="entry name" value="PKD/Chitinase_dom"/>
</dbReference>
<keyword evidence="3" id="KW-1185">Reference proteome</keyword>
<organism evidence="2 3">
    <name type="scientific">Fulvivirga sediminis</name>
    <dbReference type="NCBI Taxonomy" id="2803949"/>
    <lineage>
        <taxon>Bacteria</taxon>
        <taxon>Pseudomonadati</taxon>
        <taxon>Bacteroidota</taxon>
        <taxon>Cytophagia</taxon>
        <taxon>Cytophagales</taxon>
        <taxon>Fulvivirgaceae</taxon>
        <taxon>Fulvivirga</taxon>
    </lineage>
</organism>
<dbReference type="RefSeq" id="WP_202243074.1">
    <property type="nucleotide sequence ID" value="NZ_JAESIY010000002.1"/>
</dbReference>
<dbReference type="InterPro" id="IPR013783">
    <property type="entry name" value="Ig-like_fold"/>
</dbReference>
<evidence type="ECO:0000259" key="1">
    <source>
        <dbReference type="PROSITE" id="PS50093"/>
    </source>
</evidence>
<dbReference type="AlphaFoldDB" id="A0A937F463"/>
<dbReference type="CDD" id="cd00146">
    <property type="entry name" value="PKD"/>
    <property type="match status" value="2"/>
</dbReference>
<dbReference type="InterPro" id="IPR000601">
    <property type="entry name" value="PKD_dom"/>
</dbReference>